<evidence type="ECO:0000256" key="1">
    <source>
        <dbReference type="ARBA" id="ARBA00005176"/>
    </source>
</evidence>
<feature type="compositionally biased region" description="Basic and acidic residues" evidence="12">
    <location>
        <begin position="1489"/>
        <end position="1501"/>
    </location>
</feature>
<dbReference type="PROSITE" id="PS00070">
    <property type="entry name" value="ALDEHYDE_DEHYDR_CYS"/>
    <property type="match status" value="1"/>
</dbReference>
<evidence type="ECO:0000256" key="6">
    <source>
        <dbReference type="ARBA" id="ARBA00030806"/>
    </source>
</evidence>
<comment type="similarity">
    <text evidence="2 11">Belongs to the aldehyde dehydrogenase family.</text>
</comment>
<dbReference type="Proteomes" id="UP000664521">
    <property type="component" value="Unassembled WGS sequence"/>
</dbReference>
<feature type="region of interest" description="Disordered" evidence="12">
    <location>
        <begin position="774"/>
        <end position="841"/>
    </location>
</feature>
<dbReference type="NCBIfam" id="TIGR01780">
    <property type="entry name" value="SSADH"/>
    <property type="match status" value="1"/>
</dbReference>
<feature type="compositionally biased region" description="Polar residues" evidence="12">
    <location>
        <begin position="1447"/>
        <end position="1456"/>
    </location>
</feature>
<dbReference type="EC" id="1.2.1.24" evidence="3"/>
<feature type="compositionally biased region" description="Basic and acidic residues" evidence="12">
    <location>
        <begin position="1348"/>
        <end position="1367"/>
    </location>
</feature>
<evidence type="ECO:0000256" key="9">
    <source>
        <dbReference type="ARBA" id="ARBA00067047"/>
    </source>
</evidence>
<evidence type="ECO:0000256" key="11">
    <source>
        <dbReference type="RuleBase" id="RU003345"/>
    </source>
</evidence>
<keyword evidence="5 11" id="KW-0560">Oxidoreductase</keyword>
<evidence type="ECO:0000256" key="4">
    <source>
        <dbReference type="ARBA" id="ARBA00019842"/>
    </source>
</evidence>
<dbReference type="GO" id="GO:0005737">
    <property type="term" value="C:cytoplasm"/>
    <property type="evidence" value="ECO:0007669"/>
    <property type="project" value="TreeGrafter"/>
</dbReference>
<reference evidence="15" key="1">
    <citation type="submission" date="2021-03" db="EMBL/GenBank/DDBJ databases">
        <authorList>
            <person name="Tagirdzhanova G."/>
        </authorList>
    </citation>
    <scope>NUCLEOTIDE SEQUENCE</scope>
</reference>
<dbReference type="InterPro" id="IPR016162">
    <property type="entry name" value="Ald_DH_N"/>
</dbReference>
<comment type="catalytic activity">
    <reaction evidence="8">
        <text>succinate semialdehyde + NAD(+) + H2O = succinate + NADH + 2 H(+)</text>
        <dbReference type="Rhea" id="RHEA:13217"/>
        <dbReference type="ChEBI" id="CHEBI:15377"/>
        <dbReference type="ChEBI" id="CHEBI:15378"/>
        <dbReference type="ChEBI" id="CHEBI:30031"/>
        <dbReference type="ChEBI" id="CHEBI:57540"/>
        <dbReference type="ChEBI" id="CHEBI:57706"/>
        <dbReference type="ChEBI" id="CHEBI:57945"/>
        <dbReference type="EC" id="1.2.1.16"/>
    </reaction>
</comment>
<feature type="region of interest" description="Disordered" evidence="12">
    <location>
        <begin position="1390"/>
        <end position="1589"/>
    </location>
</feature>
<gene>
    <name evidence="15" type="primary">UGA2</name>
    <name evidence="15" type="ORF">HETSPECPRED_006069</name>
</gene>
<comment type="pathway">
    <text evidence="1">Amino-acid degradation; 4-aminobutanoate degradation.</text>
</comment>
<feature type="compositionally biased region" description="Polar residues" evidence="12">
    <location>
        <begin position="626"/>
        <end position="640"/>
    </location>
</feature>
<evidence type="ECO:0000256" key="12">
    <source>
        <dbReference type="SAM" id="MobiDB-lite"/>
    </source>
</evidence>
<dbReference type="OrthoDB" id="310895at2759"/>
<feature type="region of interest" description="Disordered" evidence="12">
    <location>
        <begin position="525"/>
        <end position="738"/>
    </location>
</feature>
<dbReference type="PANTHER" id="PTHR43353">
    <property type="entry name" value="SUCCINATE-SEMIALDEHYDE DEHYDROGENASE, MITOCHONDRIAL"/>
    <property type="match status" value="1"/>
</dbReference>
<keyword evidence="13" id="KW-1133">Transmembrane helix</keyword>
<comment type="caution">
    <text evidence="15">The sequence shown here is derived from an EMBL/GenBank/DDBJ whole genome shotgun (WGS) entry which is preliminary data.</text>
</comment>
<feature type="compositionally biased region" description="Basic and acidic residues" evidence="12">
    <location>
        <begin position="1101"/>
        <end position="1115"/>
    </location>
</feature>
<feature type="region of interest" description="Disordered" evidence="12">
    <location>
        <begin position="1058"/>
        <end position="1154"/>
    </location>
</feature>
<dbReference type="GO" id="GO:0004777">
    <property type="term" value="F:succinate-semialdehyde dehydrogenase (NAD+) activity"/>
    <property type="evidence" value="ECO:0007669"/>
    <property type="project" value="UniProtKB-EC"/>
</dbReference>
<evidence type="ECO:0000256" key="7">
    <source>
        <dbReference type="ARBA" id="ARBA00050387"/>
    </source>
</evidence>
<feature type="compositionally biased region" description="Basic and acidic residues" evidence="12">
    <location>
        <begin position="570"/>
        <end position="581"/>
    </location>
</feature>
<name>A0A8H3IAA2_9LECA</name>
<evidence type="ECO:0000256" key="5">
    <source>
        <dbReference type="ARBA" id="ARBA00023002"/>
    </source>
</evidence>
<dbReference type="InterPro" id="IPR050740">
    <property type="entry name" value="Aldehyde_DH_Superfamily"/>
</dbReference>
<feature type="transmembrane region" description="Helical" evidence="13">
    <location>
        <begin position="1761"/>
        <end position="1784"/>
    </location>
</feature>
<feature type="region of interest" description="Disordered" evidence="12">
    <location>
        <begin position="1168"/>
        <end position="1367"/>
    </location>
</feature>
<feature type="compositionally biased region" description="Polar residues" evidence="12">
    <location>
        <begin position="582"/>
        <end position="604"/>
    </location>
</feature>
<evidence type="ECO:0000259" key="14">
    <source>
        <dbReference type="Pfam" id="PF00171"/>
    </source>
</evidence>
<dbReference type="InterPro" id="IPR016161">
    <property type="entry name" value="Ald_DH/histidinol_DH"/>
</dbReference>
<feature type="active site" evidence="10">
    <location>
        <position position="296"/>
    </location>
</feature>
<dbReference type="PROSITE" id="PS00687">
    <property type="entry name" value="ALDEHYDE_DEHYDR_GLU"/>
    <property type="match status" value="1"/>
</dbReference>
<feature type="compositionally biased region" description="Basic and acidic residues" evidence="12">
    <location>
        <begin position="1458"/>
        <end position="1475"/>
    </location>
</feature>
<dbReference type="InterPro" id="IPR015590">
    <property type="entry name" value="Aldehyde_DH_dom"/>
</dbReference>
<evidence type="ECO:0000256" key="2">
    <source>
        <dbReference type="ARBA" id="ARBA00009986"/>
    </source>
</evidence>
<dbReference type="GO" id="GO:0009450">
    <property type="term" value="P:gamma-aminobutyric acid catabolic process"/>
    <property type="evidence" value="ECO:0007669"/>
    <property type="project" value="UniProtKB-UniPathway"/>
</dbReference>
<feature type="compositionally biased region" description="Low complexity" evidence="12">
    <location>
        <begin position="1397"/>
        <end position="1412"/>
    </location>
</feature>
<feature type="compositionally biased region" description="Basic and acidic residues" evidence="12">
    <location>
        <begin position="1313"/>
        <end position="1330"/>
    </location>
</feature>
<evidence type="ECO:0000313" key="15">
    <source>
        <dbReference type="EMBL" id="CAF9906129.1"/>
    </source>
</evidence>
<dbReference type="FunFam" id="3.40.309.10:FF:000004">
    <property type="entry name" value="Succinate-semialdehyde dehydrogenase I"/>
    <property type="match status" value="1"/>
</dbReference>
<feature type="compositionally biased region" description="Polar residues" evidence="12">
    <location>
        <begin position="1194"/>
        <end position="1205"/>
    </location>
</feature>
<feature type="compositionally biased region" description="Basic and acidic residues" evidence="12">
    <location>
        <begin position="1537"/>
        <end position="1548"/>
    </location>
</feature>
<evidence type="ECO:0000313" key="16">
    <source>
        <dbReference type="Proteomes" id="UP000664521"/>
    </source>
</evidence>
<evidence type="ECO:0000256" key="3">
    <source>
        <dbReference type="ARBA" id="ARBA00013051"/>
    </source>
</evidence>
<feature type="compositionally biased region" description="Basic and acidic residues" evidence="12">
    <location>
        <begin position="1058"/>
        <end position="1068"/>
    </location>
</feature>
<dbReference type="InterPro" id="IPR029510">
    <property type="entry name" value="Ald_DH_CS_GLU"/>
</dbReference>
<evidence type="ECO:0000256" key="10">
    <source>
        <dbReference type="PROSITE-ProRule" id="PRU10007"/>
    </source>
</evidence>
<feature type="region of interest" description="Disordered" evidence="12">
    <location>
        <begin position="883"/>
        <end position="911"/>
    </location>
</feature>
<feature type="compositionally biased region" description="Basic and acidic residues" evidence="12">
    <location>
        <begin position="1182"/>
        <end position="1191"/>
    </location>
</feature>
<feature type="compositionally biased region" description="Polar residues" evidence="12">
    <location>
        <begin position="713"/>
        <end position="722"/>
    </location>
</feature>
<dbReference type="EMBL" id="CAJPDS010000004">
    <property type="protein sequence ID" value="CAF9906129.1"/>
    <property type="molecule type" value="Genomic_DNA"/>
</dbReference>
<keyword evidence="13" id="KW-0472">Membrane</keyword>
<dbReference type="UniPathway" id="UPA00733"/>
<feature type="compositionally biased region" description="Polar residues" evidence="12">
    <location>
        <begin position="1300"/>
        <end position="1312"/>
    </location>
</feature>
<dbReference type="FunFam" id="3.40.605.10:FF:000005">
    <property type="entry name" value="Succinate-semialdehyde dehydrogenase I"/>
    <property type="match status" value="1"/>
</dbReference>
<dbReference type="SUPFAM" id="SSF53720">
    <property type="entry name" value="ALDH-like"/>
    <property type="match status" value="1"/>
</dbReference>
<keyword evidence="16" id="KW-1185">Reference proteome</keyword>
<feature type="compositionally biased region" description="Polar residues" evidence="12">
    <location>
        <begin position="558"/>
        <end position="569"/>
    </location>
</feature>
<dbReference type="PANTHER" id="PTHR43353:SF5">
    <property type="entry name" value="SUCCINATE-SEMIALDEHYDE DEHYDROGENASE, MITOCHONDRIAL"/>
    <property type="match status" value="1"/>
</dbReference>
<protein>
    <recommendedName>
        <fullName evidence="4">Succinate-semialdehyde dehydrogenase, mitochondrial</fullName>
        <ecNumber evidence="9">1.2.1.16</ecNumber>
        <ecNumber evidence="3">1.2.1.24</ecNumber>
    </recommendedName>
    <alternativeName>
        <fullName evidence="6">NAD(+)-dependent succinic semialdehyde dehydrogenase</fullName>
    </alternativeName>
</protein>
<dbReference type="Gene3D" id="3.40.605.10">
    <property type="entry name" value="Aldehyde Dehydrogenase, Chain A, domain 1"/>
    <property type="match status" value="1"/>
</dbReference>
<dbReference type="Gene3D" id="3.40.309.10">
    <property type="entry name" value="Aldehyde Dehydrogenase, Chain A, domain 2"/>
    <property type="match status" value="1"/>
</dbReference>
<evidence type="ECO:0000256" key="8">
    <source>
        <dbReference type="ARBA" id="ARBA00052698"/>
    </source>
</evidence>
<dbReference type="InterPro" id="IPR010102">
    <property type="entry name" value="Succ_semiAld_DH"/>
</dbReference>
<evidence type="ECO:0000256" key="13">
    <source>
        <dbReference type="SAM" id="Phobius"/>
    </source>
</evidence>
<comment type="catalytic activity">
    <reaction evidence="7">
        <text>succinate semialdehyde + NADP(+) + H2O = succinate + NADPH + 2 H(+)</text>
        <dbReference type="Rhea" id="RHEA:13213"/>
        <dbReference type="ChEBI" id="CHEBI:15377"/>
        <dbReference type="ChEBI" id="CHEBI:15378"/>
        <dbReference type="ChEBI" id="CHEBI:30031"/>
        <dbReference type="ChEBI" id="CHEBI:57706"/>
        <dbReference type="ChEBI" id="CHEBI:57783"/>
        <dbReference type="ChEBI" id="CHEBI:58349"/>
        <dbReference type="EC" id="1.2.1.16"/>
    </reaction>
</comment>
<dbReference type="CDD" id="cd07103">
    <property type="entry name" value="ALDH_F5_SSADH_GabD"/>
    <property type="match status" value="1"/>
</dbReference>
<sequence>MPFLLLQSSRTHLSRIPYHPSRLPRLIARNYAMPSQTIPPLKDPSLFKQDAIYVNGEWTKAKSGQTFEVTDPSSGKVVGNCPECSKEDVDNAVNAASEALKSFRKTTPRERARMLRKWYQLMVDNSEDIAKLITWENGKPFNDAKGEAAYAASFFEWFSEEAPRIDGDTISASIAGNRVFTIKEPVGVCGLITPWNFPAAMITRKIGPAIAAGCTSVCKSPGETPFTSLAIAELATRAGIPKGVVNIVSALKNTAEVGEALTSNPTVRKVSFTGSTGVGKLLMKQSSDTLKKLSFELGGNAPFIVFDDADLETAVNGAIACKFRSSGQTCVCANRIFVQKGVYDRFATAFAEKVKGFKVGSGYDEGVTHGPLIHDRAVSKVDAHVRDAEKNGGKVIVGGQKMPDLGSNFFQPTVITGMTMDMQIASEETFGPVAGIFPFENEQDVVEMANTAEVGLAGYFYSTNLQRVYRVAEALEVGMVGVNTGLLSDPAAPFGGVKFSGFGREGSRYGISEYQITKTVTLGGMGQPLQDAMQSSGHTPPSSTSPDRFESPSGAVVASSTLDTNGQASNDHEELPSDRRASVNTAHASIASRTTSTSDQSHNSLYHEQHGSRRSRNSGGFLLPDPSSNSGFAASQSPNPSADVKGKRKLEDGDLLIPKRGPRSRHQLKPSLGSSPLAVEVLNNYSTPGSEDKHGDQVAETLSVQSRGERDSQSSLRSQNTSKFRKNGEARPDSIPALGFDTDPAQIVSLALSLSESRRRNFSGLMPPMNAGGDRAVVAGGSPSPGLHTINGGGSLRQHLQQQRHISRNISPRSGTPKRKAGSPRLDQNGASSPSPIVSIPDFMQPSNLAFNPSDATLSRAEKARKALELSYEYRRLLQYLPKLPPAKGRPSTARRKERRSPDGLGDLGRPYNPLQYIRNRKVRIRERRPFESEAQGWDNIERVRLWVDTVAKEREVGMATIDDRYPLPAFETIPTDSTIGDAILDVNSTKIGPVQGNKQRRPRMDWMITPWDMLADAYWLQHDGNITHIEDATGQKIMSSPDTYKSPSVKNSLDLDRASHARAESVDRQAVSPTKLRSLKQSARNERSSERNWLPEIEPDSSKQRADGSRDRMGRWPRKFMRSRSSSSASHSDDDDPSRHKRGRRRNQNYSGGAVLEKHMMSLLAQESVDDDESKSQHLRQTHDETDVHHSRAGSSLHSGQQGPKQPKQVRGAETLDHGSAPSSARSSFERPNARQRTTSFDDLDVTAPSSPNVSGFTPSIAINLSHPSSPHVSPKKPLPSFRPARSKERQAISENDFALSSPSTTDLSRQGTRDLKPEDLSRRERYKNDMNGFLSPTNDSFSKLFRRSDGIGKGPKESTETDSRFRGFFRGGRIAEIVGNEVGRVGDKLRRKDASNQASRVASSGSSQASDESDTESYGLDSSPEADISHVSNNHHGEPKYHTANLPNFQSSLGKDTIKNKEPPATLSKDDPIPRQQLAQRARGRSARFDRLAPPKIDLRNISPSPAPALTRTQSRNIVPSYDPFDSRQSSTSRSEGRVRDADRRLNAVLGIPGTIGPGGPPMTGLASLQSRHRRSRERPALEGKRQWSISDRSVSAARGTVTKRDVARVRALLLSSGVKANEIIRRAHEVCPASSPVLQDISKISRGRLPPVSRSQEHVLAARIYASHIDENNKQLRDAAERFSAETVDQLHRQIKEVDERVTQKLTPLVRRFADEADAFSAQLTTTDTLEVKQLNDAVDAILRRRRRRLRWVRRGGYVLLEWTLLGIMWWVWLIVVVIRLTRGTIRGFWRAVKWLLWL</sequence>
<dbReference type="Pfam" id="PF00171">
    <property type="entry name" value="Aldedh"/>
    <property type="match status" value="1"/>
</dbReference>
<dbReference type="InterPro" id="IPR016160">
    <property type="entry name" value="Ald_DH_CS_CYS"/>
</dbReference>
<dbReference type="EC" id="1.2.1.16" evidence="9"/>
<keyword evidence="13" id="KW-0812">Transmembrane</keyword>
<accession>A0A8H3IAA2</accession>
<feature type="compositionally biased region" description="Polar residues" evidence="12">
    <location>
        <begin position="1249"/>
        <end position="1264"/>
    </location>
</feature>
<organism evidence="15 16">
    <name type="scientific">Heterodermia speciosa</name>
    <dbReference type="NCBI Taxonomy" id="116794"/>
    <lineage>
        <taxon>Eukaryota</taxon>
        <taxon>Fungi</taxon>
        <taxon>Dikarya</taxon>
        <taxon>Ascomycota</taxon>
        <taxon>Pezizomycotina</taxon>
        <taxon>Lecanoromycetes</taxon>
        <taxon>OSLEUM clade</taxon>
        <taxon>Lecanoromycetidae</taxon>
        <taxon>Caliciales</taxon>
        <taxon>Physciaceae</taxon>
        <taxon>Heterodermia</taxon>
    </lineage>
</organism>
<dbReference type="InterPro" id="IPR016163">
    <property type="entry name" value="Ald_DH_C"/>
</dbReference>
<feature type="compositionally biased region" description="Polar residues" evidence="12">
    <location>
        <begin position="798"/>
        <end position="814"/>
    </location>
</feature>
<feature type="domain" description="Aldehyde dehydrogenase" evidence="14">
    <location>
        <begin position="58"/>
        <end position="520"/>
    </location>
</feature>
<proteinExistence type="inferred from homology"/>